<dbReference type="InterPro" id="IPR053842">
    <property type="entry name" value="NikA-like"/>
</dbReference>
<accession>A0A173T622</accession>
<reference evidence="1 2" key="1">
    <citation type="submission" date="2015-09" db="EMBL/GenBank/DDBJ databases">
        <authorList>
            <consortium name="Pathogen Informatics"/>
        </authorList>
    </citation>
    <scope>NUCLEOTIDE SEQUENCE [LARGE SCALE GENOMIC DNA]</scope>
    <source>
        <strain evidence="1 2">2789STDY5834960</strain>
    </source>
</reference>
<dbReference type="PaxDb" id="166486-ERS852572_01324"/>
<dbReference type="Proteomes" id="UP000095350">
    <property type="component" value="Unassembled WGS sequence"/>
</dbReference>
<proteinExistence type="predicted"/>
<sequence length="107" mass="12358">MACKRENRFRHNTIAFWLSDEEKSEVEAKIILSGVSKGEYYRKSVLEQEIKVVSGNYMSFRLSKVLERICEELHNGNSENEQLLLALLKELIALQKNAPAGNRDMKE</sequence>
<evidence type="ECO:0000313" key="1">
    <source>
        <dbReference type="EMBL" id="CUM96838.1"/>
    </source>
</evidence>
<dbReference type="RefSeq" id="WP_055193850.1">
    <property type="nucleotide sequence ID" value="NZ_CABIYH010000008.1"/>
</dbReference>
<protein>
    <recommendedName>
        <fullName evidence="3">Mobilization protein</fullName>
    </recommendedName>
</protein>
<dbReference type="Pfam" id="PF21983">
    <property type="entry name" value="NikA-like"/>
    <property type="match status" value="1"/>
</dbReference>
<dbReference type="STRING" id="166486.ERS852572_01324"/>
<evidence type="ECO:0008006" key="3">
    <source>
        <dbReference type="Google" id="ProtNLM"/>
    </source>
</evidence>
<dbReference type="EMBL" id="CYXZ01000008">
    <property type="protein sequence ID" value="CUM96838.1"/>
    <property type="molecule type" value="Genomic_DNA"/>
</dbReference>
<organism evidence="1 2">
    <name type="scientific">Roseburia intestinalis</name>
    <dbReference type="NCBI Taxonomy" id="166486"/>
    <lineage>
        <taxon>Bacteria</taxon>
        <taxon>Bacillati</taxon>
        <taxon>Bacillota</taxon>
        <taxon>Clostridia</taxon>
        <taxon>Lachnospirales</taxon>
        <taxon>Lachnospiraceae</taxon>
        <taxon>Roseburia</taxon>
    </lineage>
</organism>
<dbReference type="OrthoDB" id="1855771at2"/>
<dbReference type="AlphaFoldDB" id="A0A173T622"/>
<evidence type="ECO:0000313" key="2">
    <source>
        <dbReference type="Proteomes" id="UP000095350"/>
    </source>
</evidence>
<gene>
    <name evidence="1" type="ORF">ERS852572_01324</name>
</gene>
<name>A0A173T622_9FIRM</name>